<comment type="caution">
    <text evidence="2">The sequence shown here is derived from an EMBL/GenBank/DDBJ whole genome shotgun (WGS) entry which is preliminary data.</text>
</comment>
<feature type="compositionally biased region" description="Polar residues" evidence="1">
    <location>
        <begin position="103"/>
        <end position="115"/>
    </location>
</feature>
<sequence length="283" mass="31934">MPPNRQPVITLRSASGVVISPDMADVVEEDGMSAVESYAESNRITSGTSEGEDSSCEDSKAGVENGAAKKTTRDSETTERHGNQQVFGPALLHRLYGIAASPRQDTSAVETSVDSNRNEGEPPRLRSTIRDRFCLVVHHRLVKLTRFFILFVFFIKRSRNCGEWMCTMKLCVPRRRVLYKTTPTPSGSEHERMAWPVYNEVSKLPFSCLLREHRYNRTSKLRIHTTTGYTTSGDTSTQLLSVKRSPGRPTCPMMLSFWAAYDTYHHCGRPVRIIARAWVPVLH</sequence>
<feature type="region of interest" description="Disordered" evidence="1">
    <location>
        <begin position="102"/>
        <end position="123"/>
    </location>
</feature>
<dbReference type="EMBL" id="MU825873">
    <property type="protein sequence ID" value="KAJ7387535.1"/>
    <property type="molecule type" value="Genomic_DNA"/>
</dbReference>
<dbReference type="Proteomes" id="UP001163046">
    <property type="component" value="Unassembled WGS sequence"/>
</dbReference>
<proteinExistence type="predicted"/>
<feature type="region of interest" description="Disordered" evidence="1">
    <location>
        <begin position="31"/>
        <end position="84"/>
    </location>
</feature>
<evidence type="ECO:0000313" key="3">
    <source>
        <dbReference type="Proteomes" id="UP001163046"/>
    </source>
</evidence>
<keyword evidence="3" id="KW-1185">Reference proteome</keyword>
<name>A0A9W9ZU65_9CNID</name>
<evidence type="ECO:0000256" key="1">
    <source>
        <dbReference type="SAM" id="MobiDB-lite"/>
    </source>
</evidence>
<evidence type="ECO:0000313" key="2">
    <source>
        <dbReference type="EMBL" id="KAJ7387535.1"/>
    </source>
</evidence>
<reference evidence="2" key="1">
    <citation type="submission" date="2023-01" db="EMBL/GenBank/DDBJ databases">
        <title>Genome assembly of the deep-sea coral Lophelia pertusa.</title>
        <authorList>
            <person name="Herrera S."/>
            <person name="Cordes E."/>
        </authorList>
    </citation>
    <scope>NUCLEOTIDE SEQUENCE</scope>
    <source>
        <strain evidence="2">USNM1676648</strain>
        <tissue evidence="2">Polyp</tissue>
    </source>
</reference>
<feature type="compositionally biased region" description="Basic and acidic residues" evidence="1">
    <location>
        <begin position="71"/>
        <end position="82"/>
    </location>
</feature>
<organism evidence="2 3">
    <name type="scientific">Desmophyllum pertusum</name>
    <dbReference type="NCBI Taxonomy" id="174260"/>
    <lineage>
        <taxon>Eukaryota</taxon>
        <taxon>Metazoa</taxon>
        <taxon>Cnidaria</taxon>
        <taxon>Anthozoa</taxon>
        <taxon>Hexacorallia</taxon>
        <taxon>Scleractinia</taxon>
        <taxon>Caryophylliina</taxon>
        <taxon>Caryophylliidae</taxon>
        <taxon>Desmophyllum</taxon>
    </lineage>
</organism>
<protein>
    <submittedName>
        <fullName evidence="2">Uncharacterized protein</fullName>
    </submittedName>
</protein>
<dbReference type="AlphaFoldDB" id="A0A9W9ZU65"/>
<feature type="compositionally biased region" description="Polar residues" evidence="1">
    <location>
        <begin position="39"/>
        <end position="49"/>
    </location>
</feature>
<accession>A0A9W9ZU65</accession>
<gene>
    <name evidence="2" type="ORF">OS493_000866</name>
</gene>